<keyword evidence="4 5" id="KW-0472">Membrane</keyword>
<evidence type="ECO:0000256" key="5">
    <source>
        <dbReference type="SAM" id="Phobius"/>
    </source>
</evidence>
<dbReference type="Pfam" id="PF07690">
    <property type="entry name" value="MFS_1"/>
    <property type="match status" value="1"/>
</dbReference>
<reference evidence="7" key="1">
    <citation type="submission" date="2019-08" db="EMBL/GenBank/DDBJ databases">
        <authorList>
            <person name="Kucharzyk K."/>
            <person name="Murdoch R.W."/>
            <person name="Higgins S."/>
            <person name="Loffler F."/>
        </authorList>
    </citation>
    <scope>NUCLEOTIDE SEQUENCE</scope>
</reference>
<dbReference type="EMBL" id="VSSQ01008823">
    <property type="protein sequence ID" value="MPM39950.1"/>
    <property type="molecule type" value="Genomic_DNA"/>
</dbReference>
<comment type="subcellular location">
    <subcellularLocation>
        <location evidence="1">Membrane</location>
        <topology evidence="1">Multi-pass membrane protein</topology>
    </subcellularLocation>
</comment>
<dbReference type="PROSITE" id="PS50850">
    <property type="entry name" value="MFS"/>
    <property type="match status" value="1"/>
</dbReference>
<dbReference type="GO" id="GO:0022857">
    <property type="term" value="F:transmembrane transporter activity"/>
    <property type="evidence" value="ECO:0007669"/>
    <property type="project" value="InterPro"/>
</dbReference>
<evidence type="ECO:0000259" key="6">
    <source>
        <dbReference type="PROSITE" id="PS50850"/>
    </source>
</evidence>
<comment type="caution">
    <text evidence="7">The sequence shown here is derived from an EMBL/GenBank/DDBJ whole genome shotgun (WGS) entry which is preliminary data.</text>
</comment>
<feature type="transmembrane region" description="Helical" evidence="5">
    <location>
        <begin position="101"/>
        <end position="121"/>
    </location>
</feature>
<keyword evidence="3 5" id="KW-1133">Transmembrane helix</keyword>
<accession>A0A644ZGH5</accession>
<keyword evidence="2 5" id="KW-0812">Transmembrane</keyword>
<evidence type="ECO:0000256" key="4">
    <source>
        <dbReference type="ARBA" id="ARBA00023136"/>
    </source>
</evidence>
<dbReference type="AlphaFoldDB" id="A0A644ZGH5"/>
<feature type="transmembrane region" description="Helical" evidence="5">
    <location>
        <begin position="133"/>
        <end position="154"/>
    </location>
</feature>
<dbReference type="PANTHER" id="PTHR11662">
    <property type="entry name" value="SOLUTE CARRIER FAMILY 17"/>
    <property type="match status" value="1"/>
</dbReference>
<feature type="transmembrane region" description="Helical" evidence="5">
    <location>
        <begin position="202"/>
        <end position="219"/>
    </location>
</feature>
<evidence type="ECO:0000256" key="3">
    <source>
        <dbReference type="ARBA" id="ARBA00022989"/>
    </source>
</evidence>
<feature type="transmembrane region" description="Helical" evidence="5">
    <location>
        <begin position="64"/>
        <end position="89"/>
    </location>
</feature>
<protein>
    <submittedName>
        <fullName evidence="7">Putative sulfoacetate transporter SauU</fullName>
    </submittedName>
</protein>
<feature type="transmembrane region" description="Helical" evidence="5">
    <location>
        <begin position="226"/>
        <end position="245"/>
    </location>
</feature>
<proteinExistence type="predicted"/>
<dbReference type="PANTHER" id="PTHR11662:SF399">
    <property type="entry name" value="FI19708P1-RELATED"/>
    <property type="match status" value="1"/>
</dbReference>
<name>A0A644ZGH5_9ZZZZ</name>
<evidence type="ECO:0000313" key="7">
    <source>
        <dbReference type="EMBL" id="MPM39950.1"/>
    </source>
</evidence>
<dbReference type="GO" id="GO:0016020">
    <property type="term" value="C:membrane"/>
    <property type="evidence" value="ECO:0007669"/>
    <property type="project" value="UniProtKB-SubCell"/>
</dbReference>
<dbReference type="InterPro" id="IPR036259">
    <property type="entry name" value="MFS_trans_sf"/>
</dbReference>
<sequence>MVFILFGLVGLVMAYFWYKYVPENPADSPYVNKEELAFIQEGRGTADTKKEVAPWGKLFRSTQFWAIGIQYFITDYVMFVFLSWLPLYLMEAHGFSLAKMGMWAALPWLTLIIITFGAGYVRDKAIAAGGSQYLIRTITGASGIVLCSIALYMATLTHNPVLNVMWLSISLGSLGLTFNASWACAINLGGKFAGSVSGWMNFWGNIGGVIAPTLTAWIATAYSWDAALMATAFSGVIGVIAWIFVRPDKSIV</sequence>
<evidence type="ECO:0000256" key="2">
    <source>
        <dbReference type="ARBA" id="ARBA00022692"/>
    </source>
</evidence>
<gene>
    <name evidence="7" type="primary">sauU_12</name>
    <name evidence="7" type="ORF">SDC9_86586</name>
</gene>
<feature type="domain" description="Major facilitator superfamily (MFS) profile" evidence="6">
    <location>
        <begin position="1"/>
        <end position="250"/>
    </location>
</feature>
<dbReference type="SUPFAM" id="SSF103473">
    <property type="entry name" value="MFS general substrate transporter"/>
    <property type="match status" value="1"/>
</dbReference>
<dbReference type="Gene3D" id="1.20.1250.20">
    <property type="entry name" value="MFS general substrate transporter like domains"/>
    <property type="match status" value="1"/>
</dbReference>
<feature type="transmembrane region" description="Helical" evidence="5">
    <location>
        <begin position="161"/>
        <end position="182"/>
    </location>
</feature>
<dbReference type="InterPro" id="IPR020846">
    <property type="entry name" value="MFS_dom"/>
</dbReference>
<evidence type="ECO:0000256" key="1">
    <source>
        <dbReference type="ARBA" id="ARBA00004141"/>
    </source>
</evidence>
<organism evidence="7">
    <name type="scientific">bioreactor metagenome</name>
    <dbReference type="NCBI Taxonomy" id="1076179"/>
    <lineage>
        <taxon>unclassified sequences</taxon>
        <taxon>metagenomes</taxon>
        <taxon>ecological metagenomes</taxon>
    </lineage>
</organism>
<dbReference type="InterPro" id="IPR011701">
    <property type="entry name" value="MFS"/>
</dbReference>
<dbReference type="InterPro" id="IPR050382">
    <property type="entry name" value="MFS_Na/Anion_cotransporter"/>
</dbReference>